<dbReference type="Pfam" id="PF07690">
    <property type="entry name" value="MFS_1"/>
    <property type="match status" value="1"/>
</dbReference>
<feature type="transmembrane region" description="Helical" evidence="4">
    <location>
        <begin position="323"/>
        <end position="347"/>
    </location>
</feature>
<sequence length="357" mass="36505">MAGLYTDQLKLGLDDVGWVFAIEQSGSIVGALLGFWLTPRVSWRPLIVGAAFLAAVANAFTANVDGFAALAALRFASGLGMMVATLVSACLLARSPNPDRAFGAGLTLNCLLNAVFVWLMAKLLAESGYAAAILSAAGLFGLILVLGLALSGDLRGDFEAPPATPESGAVRLAAARTGLAGLVLFGLAINMIWVFLERVGLSNGLQAGDLGNAFALGLLAGTAGSAIPFVVGDSGNRARMIAITTAGLVAGIALAWWATDYWTFVAAVAILASVWNMGLAYYMAMTAENDPTGRYTRAIYIAVVAAQAAGPAIAASLLEFSHIGTVFAISPLPAIFALLLVAAVAGAPRVEGSSLAR</sequence>
<dbReference type="OrthoDB" id="7464647at2"/>
<dbReference type="Proteomes" id="UP000474159">
    <property type="component" value="Unassembled WGS sequence"/>
</dbReference>
<dbReference type="EMBL" id="VZZK01000005">
    <property type="protein sequence ID" value="KAB1080295.1"/>
    <property type="molecule type" value="Genomic_DNA"/>
</dbReference>
<reference evidence="5 6" key="1">
    <citation type="submission" date="2019-09" db="EMBL/GenBank/DDBJ databases">
        <title>YIM 48816 draft genome.</title>
        <authorList>
            <person name="Jiang L."/>
        </authorList>
    </citation>
    <scope>NUCLEOTIDE SEQUENCE [LARGE SCALE GENOMIC DNA]</scope>
    <source>
        <strain evidence="5 6">YIM 48816</strain>
    </source>
</reference>
<keyword evidence="3 4" id="KW-0472">Membrane</keyword>
<evidence type="ECO:0000256" key="2">
    <source>
        <dbReference type="ARBA" id="ARBA00022989"/>
    </source>
</evidence>
<feature type="transmembrane region" description="Helical" evidence="4">
    <location>
        <begin position="238"/>
        <end position="258"/>
    </location>
</feature>
<organism evidence="5 6">
    <name type="scientific">Methylobacterium soli</name>
    <dbReference type="NCBI Taxonomy" id="553447"/>
    <lineage>
        <taxon>Bacteria</taxon>
        <taxon>Pseudomonadati</taxon>
        <taxon>Pseudomonadota</taxon>
        <taxon>Alphaproteobacteria</taxon>
        <taxon>Hyphomicrobiales</taxon>
        <taxon>Methylobacteriaceae</taxon>
        <taxon>Methylobacterium</taxon>
    </lineage>
</organism>
<dbReference type="InterPro" id="IPR011701">
    <property type="entry name" value="MFS"/>
</dbReference>
<dbReference type="AlphaFoldDB" id="A0A6L3T184"/>
<feature type="transmembrane region" description="Helical" evidence="4">
    <location>
        <begin position="297"/>
        <end position="317"/>
    </location>
</feature>
<feature type="transmembrane region" description="Helical" evidence="4">
    <location>
        <begin position="213"/>
        <end position="231"/>
    </location>
</feature>
<dbReference type="InterPro" id="IPR036259">
    <property type="entry name" value="MFS_trans_sf"/>
</dbReference>
<keyword evidence="6" id="KW-1185">Reference proteome</keyword>
<evidence type="ECO:0000313" key="5">
    <source>
        <dbReference type="EMBL" id="KAB1080295.1"/>
    </source>
</evidence>
<dbReference type="GO" id="GO:0022857">
    <property type="term" value="F:transmembrane transporter activity"/>
    <property type="evidence" value="ECO:0007669"/>
    <property type="project" value="InterPro"/>
</dbReference>
<feature type="transmembrane region" description="Helical" evidence="4">
    <location>
        <begin position="127"/>
        <end position="152"/>
    </location>
</feature>
<proteinExistence type="predicted"/>
<feature type="transmembrane region" description="Helical" evidence="4">
    <location>
        <begin position="101"/>
        <end position="121"/>
    </location>
</feature>
<protein>
    <recommendedName>
        <fullName evidence="7">MFS transporter</fullName>
    </recommendedName>
</protein>
<dbReference type="Gene3D" id="1.20.1250.20">
    <property type="entry name" value="MFS general substrate transporter like domains"/>
    <property type="match status" value="1"/>
</dbReference>
<keyword evidence="2 4" id="KW-1133">Transmembrane helix</keyword>
<evidence type="ECO:0000313" key="6">
    <source>
        <dbReference type="Proteomes" id="UP000474159"/>
    </source>
</evidence>
<gene>
    <name evidence="5" type="ORF">F6X53_06230</name>
</gene>
<keyword evidence="1 4" id="KW-0812">Transmembrane</keyword>
<feature type="transmembrane region" description="Helical" evidence="4">
    <location>
        <begin position="43"/>
        <end position="61"/>
    </location>
</feature>
<feature type="transmembrane region" description="Helical" evidence="4">
    <location>
        <begin position="173"/>
        <end position="193"/>
    </location>
</feature>
<dbReference type="SUPFAM" id="SSF103473">
    <property type="entry name" value="MFS general substrate transporter"/>
    <property type="match status" value="1"/>
</dbReference>
<evidence type="ECO:0000256" key="4">
    <source>
        <dbReference type="SAM" id="Phobius"/>
    </source>
</evidence>
<feature type="transmembrane region" description="Helical" evidence="4">
    <location>
        <begin position="16"/>
        <end position="36"/>
    </location>
</feature>
<comment type="caution">
    <text evidence="5">The sequence shown here is derived from an EMBL/GenBank/DDBJ whole genome shotgun (WGS) entry which is preliminary data.</text>
</comment>
<feature type="transmembrane region" description="Helical" evidence="4">
    <location>
        <begin position="67"/>
        <end position="92"/>
    </location>
</feature>
<accession>A0A6L3T184</accession>
<evidence type="ECO:0008006" key="7">
    <source>
        <dbReference type="Google" id="ProtNLM"/>
    </source>
</evidence>
<name>A0A6L3T184_9HYPH</name>
<evidence type="ECO:0000256" key="1">
    <source>
        <dbReference type="ARBA" id="ARBA00022692"/>
    </source>
</evidence>
<feature type="transmembrane region" description="Helical" evidence="4">
    <location>
        <begin position="264"/>
        <end position="285"/>
    </location>
</feature>
<evidence type="ECO:0000256" key="3">
    <source>
        <dbReference type="ARBA" id="ARBA00023136"/>
    </source>
</evidence>